<protein>
    <submittedName>
        <fullName evidence="6">Asparaginase</fullName>
    </submittedName>
</protein>
<name>A0ABT6X5J6_9BURK</name>
<dbReference type="CDD" id="cd08964">
    <property type="entry name" value="L-asparaginase_II"/>
    <property type="match status" value="1"/>
</dbReference>
<comment type="similarity">
    <text evidence="1">Belongs to the asparaginase 1 family.</text>
</comment>
<dbReference type="InterPro" id="IPR037152">
    <property type="entry name" value="L-asparaginase_N_sf"/>
</dbReference>
<dbReference type="InterPro" id="IPR040919">
    <property type="entry name" value="Asparaginase_C"/>
</dbReference>
<evidence type="ECO:0000313" key="6">
    <source>
        <dbReference type="EMBL" id="MDI9233382.1"/>
    </source>
</evidence>
<evidence type="ECO:0000313" key="7">
    <source>
        <dbReference type="Proteomes" id="UP001431902"/>
    </source>
</evidence>
<dbReference type="PRINTS" id="PR00139">
    <property type="entry name" value="ASNGLNASE"/>
</dbReference>
<dbReference type="Proteomes" id="UP001431902">
    <property type="component" value="Unassembled WGS sequence"/>
</dbReference>
<dbReference type="Pfam" id="PF00710">
    <property type="entry name" value="Asparaginase"/>
    <property type="match status" value="1"/>
</dbReference>
<evidence type="ECO:0000256" key="2">
    <source>
        <dbReference type="ARBA" id="ARBA00022801"/>
    </source>
</evidence>
<dbReference type="Gene3D" id="3.40.50.40">
    <property type="match status" value="1"/>
</dbReference>
<dbReference type="PANTHER" id="PTHR11707:SF28">
    <property type="entry name" value="60 KDA LYSOPHOSPHOLIPASE"/>
    <property type="match status" value="1"/>
</dbReference>
<gene>
    <name evidence="6" type="ORF">QLQ16_05970</name>
</gene>
<evidence type="ECO:0000259" key="4">
    <source>
        <dbReference type="Pfam" id="PF00710"/>
    </source>
</evidence>
<dbReference type="RefSeq" id="WP_283223776.1">
    <property type="nucleotide sequence ID" value="NZ_JASGBH010000003.1"/>
</dbReference>
<dbReference type="EMBL" id="JASGBH010000003">
    <property type="protein sequence ID" value="MDI9233382.1"/>
    <property type="molecule type" value="Genomic_DNA"/>
</dbReference>
<dbReference type="InterPro" id="IPR006034">
    <property type="entry name" value="Asparaginase/glutaminase-like"/>
</dbReference>
<organism evidence="6 7">
    <name type="scientific">Limnohabitans lacus</name>
    <dbReference type="NCBI Taxonomy" id="3045173"/>
    <lineage>
        <taxon>Bacteria</taxon>
        <taxon>Pseudomonadati</taxon>
        <taxon>Pseudomonadota</taxon>
        <taxon>Betaproteobacteria</taxon>
        <taxon>Burkholderiales</taxon>
        <taxon>Comamonadaceae</taxon>
        <taxon>Limnohabitans</taxon>
    </lineage>
</organism>
<evidence type="ECO:0000256" key="3">
    <source>
        <dbReference type="PROSITE-ProRule" id="PRU10100"/>
    </source>
</evidence>
<dbReference type="InterPro" id="IPR036152">
    <property type="entry name" value="Asp/glu_Ase-like_sf"/>
</dbReference>
<keyword evidence="7" id="KW-1185">Reference proteome</keyword>
<dbReference type="SMART" id="SM00870">
    <property type="entry name" value="Asparaginase"/>
    <property type="match status" value="1"/>
</dbReference>
<dbReference type="PROSITE" id="PS51732">
    <property type="entry name" value="ASN_GLN_ASE_3"/>
    <property type="match status" value="1"/>
</dbReference>
<feature type="domain" description="L-asparaginase N-terminal" evidence="4">
    <location>
        <begin position="2"/>
        <end position="192"/>
    </location>
</feature>
<reference evidence="6" key="1">
    <citation type="submission" date="2023-05" db="EMBL/GenBank/DDBJ databases">
        <title>Limnohabitans sp. strain HM2-2 Genome sequencing and assembly.</title>
        <authorList>
            <person name="Jung Y."/>
        </authorList>
    </citation>
    <scope>NUCLEOTIDE SEQUENCE</scope>
    <source>
        <strain evidence="6">HM2-2</strain>
    </source>
</reference>
<dbReference type="InterPro" id="IPR027473">
    <property type="entry name" value="L-asparaginase_C"/>
</dbReference>
<evidence type="ECO:0000256" key="1">
    <source>
        <dbReference type="ARBA" id="ARBA00010518"/>
    </source>
</evidence>
<proteinExistence type="inferred from homology"/>
<dbReference type="Gene3D" id="3.40.50.1170">
    <property type="entry name" value="L-asparaginase, N-terminal domain"/>
    <property type="match status" value="1"/>
</dbReference>
<comment type="caution">
    <text evidence="6">The sequence shown here is derived from an EMBL/GenBank/DDBJ whole genome shotgun (WGS) entry which is preliminary data.</text>
</comment>
<dbReference type="PIRSF" id="PIRSF500176">
    <property type="entry name" value="L_ASNase"/>
    <property type="match status" value="1"/>
</dbReference>
<dbReference type="SUPFAM" id="SSF53774">
    <property type="entry name" value="Glutaminase/Asparaginase"/>
    <property type="match status" value="1"/>
</dbReference>
<dbReference type="InterPro" id="IPR027475">
    <property type="entry name" value="Asparaginase/glutaminase_AS2"/>
</dbReference>
<feature type="active site" evidence="3">
    <location>
        <position position="92"/>
    </location>
</feature>
<evidence type="ECO:0000259" key="5">
    <source>
        <dbReference type="Pfam" id="PF17763"/>
    </source>
</evidence>
<dbReference type="PIRSF" id="PIRSF001220">
    <property type="entry name" value="L-ASNase_gatD"/>
    <property type="match status" value="1"/>
</dbReference>
<dbReference type="PROSITE" id="PS00917">
    <property type="entry name" value="ASN_GLN_ASE_2"/>
    <property type="match status" value="1"/>
</dbReference>
<dbReference type="InterPro" id="IPR027474">
    <property type="entry name" value="L-asparaginase_N"/>
</dbReference>
<dbReference type="Pfam" id="PF17763">
    <property type="entry name" value="Asparaginase_C"/>
    <property type="match status" value="1"/>
</dbReference>
<keyword evidence="2" id="KW-0378">Hydrolase</keyword>
<dbReference type="InterPro" id="IPR004550">
    <property type="entry name" value="AsnASE_II"/>
</dbReference>
<feature type="domain" description="Asparaginase/glutaminase C-terminal" evidence="5">
    <location>
        <begin position="220"/>
        <end position="313"/>
    </location>
</feature>
<sequence length="316" mass="33378">MVVLGTGGTIAGTAASASEQVAYTAAQLGVAQLTAALPDLENLLNGRQLVLEQVAQLDSKDMDHATWQLLAQRCAHWLAQPDVGALLITHGTDTIEETAWFLQAVLHPHKPVVMVCAMRPASSDEADGPQNLRDAFAVSAQAQAAGVSVVCAGLIHSARHVQKVHPYRLDAFSSGDAGPWGWVSEGQVCWSATHSKDDAPSDIDFSKDFLENDVSHWPVVDVVLSHAGASRRVVDALVQSGVAGLVVAASGNGTVHHAVQAALEDAQKQGVQVRSSTRCQEGRIVGKHSAWPDMAGLSPLKARISLMLALHRKTAV</sequence>
<accession>A0ABT6X5J6</accession>
<dbReference type="PANTHER" id="PTHR11707">
    <property type="entry name" value="L-ASPARAGINASE"/>
    <property type="match status" value="1"/>
</dbReference>